<accession>A0AAN9MKR8</accession>
<dbReference type="Proteomes" id="UP001374584">
    <property type="component" value="Unassembled WGS sequence"/>
</dbReference>
<proteinExistence type="predicted"/>
<dbReference type="EMBL" id="JAYMYR010000007">
    <property type="protein sequence ID" value="KAK7353908.1"/>
    <property type="molecule type" value="Genomic_DNA"/>
</dbReference>
<sequence>MTYMIQSNLVVPTIVYRNYVMGLVHTAALPSLLFGGAFQKGWSGVRGSRPKIGPDQVNALEGTIECHNGSNQPKFPSQAAGTAIELSPRLLPLPCSVAKETTPLSGGGLHFAKGVQVSLTPNEEQVDEEADVASIEKISMLEHELAETTSFLKATLEANSSLVRKIHKYKTKLNQACSKSTYFEEKNQCLAANMAELEKSLEDMTLARE</sequence>
<evidence type="ECO:0000313" key="2">
    <source>
        <dbReference type="Proteomes" id="UP001374584"/>
    </source>
</evidence>
<organism evidence="1 2">
    <name type="scientific">Phaseolus coccineus</name>
    <name type="common">Scarlet runner bean</name>
    <name type="synonym">Phaseolus multiflorus</name>
    <dbReference type="NCBI Taxonomy" id="3886"/>
    <lineage>
        <taxon>Eukaryota</taxon>
        <taxon>Viridiplantae</taxon>
        <taxon>Streptophyta</taxon>
        <taxon>Embryophyta</taxon>
        <taxon>Tracheophyta</taxon>
        <taxon>Spermatophyta</taxon>
        <taxon>Magnoliopsida</taxon>
        <taxon>eudicotyledons</taxon>
        <taxon>Gunneridae</taxon>
        <taxon>Pentapetalae</taxon>
        <taxon>rosids</taxon>
        <taxon>fabids</taxon>
        <taxon>Fabales</taxon>
        <taxon>Fabaceae</taxon>
        <taxon>Papilionoideae</taxon>
        <taxon>50 kb inversion clade</taxon>
        <taxon>NPAAA clade</taxon>
        <taxon>indigoferoid/millettioid clade</taxon>
        <taxon>Phaseoleae</taxon>
        <taxon>Phaseolus</taxon>
    </lineage>
</organism>
<comment type="caution">
    <text evidence="1">The sequence shown here is derived from an EMBL/GenBank/DDBJ whole genome shotgun (WGS) entry which is preliminary data.</text>
</comment>
<keyword evidence="2" id="KW-1185">Reference proteome</keyword>
<name>A0AAN9MKR8_PHACN</name>
<evidence type="ECO:0000313" key="1">
    <source>
        <dbReference type="EMBL" id="KAK7353908.1"/>
    </source>
</evidence>
<gene>
    <name evidence="1" type="ORF">VNO80_19362</name>
</gene>
<reference evidence="1 2" key="1">
    <citation type="submission" date="2024-01" db="EMBL/GenBank/DDBJ databases">
        <title>The genomes of 5 underutilized Papilionoideae crops provide insights into root nodulation and disease resistanc.</title>
        <authorList>
            <person name="Jiang F."/>
        </authorList>
    </citation>
    <scope>NUCLEOTIDE SEQUENCE [LARGE SCALE GENOMIC DNA]</scope>
    <source>
        <strain evidence="1">JINMINGXINNONG_FW02</strain>
        <tissue evidence="1">Leaves</tissue>
    </source>
</reference>
<protein>
    <submittedName>
        <fullName evidence="1">Uncharacterized protein</fullName>
    </submittedName>
</protein>
<dbReference type="AlphaFoldDB" id="A0AAN9MKR8"/>